<comment type="caution">
    <text evidence="2">The sequence shown here is derived from an EMBL/GenBank/DDBJ whole genome shotgun (WGS) entry which is preliminary data.</text>
</comment>
<dbReference type="InterPro" id="IPR011009">
    <property type="entry name" value="Kinase-like_dom_sf"/>
</dbReference>
<keyword evidence="3" id="KW-1185">Reference proteome</keyword>
<dbReference type="InterPro" id="IPR047175">
    <property type="entry name" value="CotS-like"/>
</dbReference>
<dbReference type="PANTHER" id="PTHR39179:SF1">
    <property type="entry name" value="SPORE COAT PROTEIN I"/>
    <property type="match status" value="1"/>
</dbReference>
<evidence type="ECO:0000313" key="2">
    <source>
        <dbReference type="EMBL" id="NMM61929.1"/>
    </source>
</evidence>
<dbReference type="InterPro" id="IPR002575">
    <property type="entry name" value="Aminoglycoside_PTrfase"/>
</dbReference>
<dbReference type="InterPro" id="IPR014255">
    <property type="entry name" value="Spore_coat_CotS"/>
</dbReference>
<dbReference type="Pfam" id="PF01636">
    <property type="entry name" value="APH"/>
    <property type="match status" value="1"/>
</dbReference>
<evidence type="ECO:0000259" key="1">
    <source>
        <dbReference type="Pfam" id="PF01636"/>
    </source>
</evidence>
<proteinExistence type="predicted"/>
<dbReference type="PANTHER" id="PTHR39179">
    <property type="entry name" value="SPORE COAT PROTEIN I"/>
    <property type="match status" value="1"/>
</dbReference>
<dbReference type="AlphaFoldDB" id="A0A7Y0EEB8"/>
<dbReference type="RefSeq" id="WP_169296538.1">
    <property type="nucleotide sequence ID" value="NZ_JABBNI010000009.1"/>
</dbReference>
<dbReference type="Gene3D" id="3.30.200.20">
    <property type="entry name" value="Phosphorylase Kinase, domain 1"/>
    <property type="match status" value="1"/>
</dbReference>
<dbReference type="GO" id="GO:0042601">
    <property type="term" value="C:endospore-forming forespore"/>
    <property type="evidence" value="ECO:0007669"/>
    <property type="project" value="TreeGrafter"/>
</dbReference>
<reference evidence="2 3" key="1">
    <citation type="submission" date="2020-06" db="EMBL/GenBank/DDBJ databases">
        <title>Complete Genome Sequence of Clostridium muelleri sp. nov. P21T, an Acid-Alcohol Producing Acetogen Isolated from Old Hay.</title>
        <authorList>
            <person name="Duncan K.E."/>
            <person name="Tanner R.S."/>
        </authorList>
    </citation>
    <scope>NUCLEOTIDE SEQUENCE [LARGE SCALE GENOMIC DNA]</scope>
    <source>
        <strain evidence="2 3">P21</strain>
    </source>
</reference>
<evidence type="ECO:0000313" key="3">
    <source>
        <dbReference type="Proteomes" id="UP000537131"/>
    </source>
</evidence>
<name>A0A7Y0EEB8_9CLOT</name>
<organism evidence="2 3">
    <name type="scientific">Clostridium muellerianum</name>
    <dbReference type="NCBI Taxonomy" id="2716538"/>
    <lineage>
        <taxon>Bacteria</taxon>
        <taxon>Bacillati</taxon>
        <taxon>Bacillota</taxon>
        <taxon>Clostridia</taxon>
        <taxon>Eubacteriales</taxon>
        <taxon>Clostridiaceae</taxon>
        <taxon>Clostridium</taxon>
    </lineage>
</organism>
<accession>A0A7Y0EEB8</accession>
<sequence length="355" mass="42341">MSYPVKEYNINLLSEETVQKYVLPQYNLHQAQVERVKFKNTDKQRAVYKVNYLDKYYCLKKVYFSKEDLLFVYSAVEWFFRNNISVPRILPTTNNSRFVDFNNMLFILTPWVEGIKCDYDNKQHVISSINNLSLMHEVGKNFVSITGSNIKEGYENFPKSITKHFEQILYSSNLALKYKDKFSKLFLEHFKVNSLLGELSLKTASTMCIENLSKSLCHLDYVNKNIIFDNDNNVWVIDFDKCSMDYCCHDISYFLRRLLRRSNTNWNLELAVECLNLYDKTHPLNIDDYKYILSYLCFPQKYWKLSRDYYNNMGKCNHNSFFYLLKNSLELDVSQLNFVLNFGKYIENKFKIKIT</sequence>
<keyword evidence="2" id="KW-0946">Virion</keyword>
<gene>
    <name evidence="2" type="ORF">HBE96_04340</name>
</gene>
<feature type="domain" description="Aminoglycoside phosphotransferase" evidence="1">
    <location>
        <begin position="47"/>
        <end position="269"/>
    </location>
</feature>
<dbReference type="Gene3D" id="3.90.1200.10">
    <property type="match status" value="1"/>
</dbReference>
<protein>
    <submittedName>
        <fullName evidence="2">CotS family spore coat protein</fullName>
    </submittedName>
</protein>
<dbReference type="Proteomes" id="UP000537131">
    <property type="component" value="Unassembled WGS sequence"/>
</dbReference>
<dbReference type="EMBL" id="JABBNI010000009">
    <property type="protein sequence ID" value="NMM61929.1"/>
    <property type="molecule type" value="Genomic_DNA"/>
</dbReference>
<keyword evidence="2" id="KW-0167">Capsid protein</keyword>
<dbReference type="NCBIfam" id="TIGR02906">
    <property type="entry name" value="spore_CotS"/>
    <property type="match status" value="1"/>
</dbReference>
<dbReference type="SUPFAM" id="SSF56112">
    <property type="entry name" value="Protein kinase-like (PK-like)"/>
    <property type="match status" value="1"/>
</dbReference>